<keyword evidence="2" id="KW-1185">Reference proteome</keyword>
<dbReference type="PANTHER" id="PTHR39206">
    <property type="entry name" value="SLL8004 PROTEIN"/>
    <property type="match status" value="1"/>
</dbReference>
<name>A0A495J9F0_9SPHI</name>
<dbReference type="PANTHER" id="PTHR39206:SF1">
    <property type="entry name" value="SLL8004 PROTEIN"/>
    <property type="match status" value="1"/>
</dbReference>
<dbReference type="AlphaFoldDB" id="A0A495J9F0"/>
<evidence type="ECO:0000313" key="2">
    <source>
        <dbReference type="Proteomes" id="UP000268007"/>
    </source>
</evidence>
<comment type="caution">
    <text evidence="1">The sequence shown here is derived from an EMBL/GenBank/DDBJ whole genome shotgun (WGS) entry which is preliminary data.</text>
</comment>
<dbReference type="InterPro" id="IPR027417">
    <property type="entry name" value="P-loop_NTPase"/>
</dbReference>
<dbReference type="Gene3D" id="3.40.50.300">
    <property type="entry name" value="P-loop containing nucleotide triphosphate hydrolases"/>
    <property type="match status" value="1"/>
</dbReference>
<dbReference type="SUPFAM" id="SSF52540">
    <property type="entry name" value="P-loop containing nucleoside triphosphate hydrolases"/>
    <property type="match status" value="1"/>
</dbReference>
<evidence type="ECO:0000313" key="1">
    <source>
        <dbReference type="EMBL" id="RKR85640.1"/>
    </source>
</evidence>
<protein>
    <submittedName>
        <fullName evidence="1">Putative ABC-type ATPase</fullName>
    </submittedName>
</protein>
<gene>
    <name evidence="1" type="ORF">BDD43_5911</name>
</gene>
<dbReference type="RefSeq" id="WP_121201678.1">
    <property type="nucleotide sequence ID" value="NZ_RBKU01000001.1"/>
</dbReference>
<sequence length="187" mass="21377">MPLLIIVGGPNGSGKTTLSKYLIQKGRIKSSVINPDDIALTELGGYEYHIGAARIALERRKDAINQNQDIAFETTFSGQSEISEARLAKTNRYETILYYIALQSPLDNIIRVQERQSNRGHNVDNQDIVRRFEKSKQNLLAHINLFDKVYLFDNAGNTRSRVAIFESGKLKWINAKHRNHPFFKELF</sequence>
<dbReference type="Proteomes" id="UP000268007">
    <property type="component" value="Unassembled WGS sequence"/>
</dbReference>
<proteinExistence type="predicted"/>
<dbReference type="CDD" id="cd01983">
    <property type="entry name" value="SIMIBI"/>
    <property type="match status" value="1"/>
</dbReference>
<reference evidence="1 2" key="1">
    <citation type="submission" date="2018-10" db="EMBL/GenBank/DDBJ databases">
        <title>Genomic Encyclopedia of Archaeal and Bacterial Type Strains, Phase II (KMG-II): from individual species to whole genera.</title>
        <authorList>
            <person name="Goeker M."/>
        </authorList>
    </citation>
    <scope>NUCLEOTIDE SEQUENCE [LARGE SCALE GENOMIC DNA]</scope>
    <source>
        <strain evidence="1 2">DSM 18602</strain>
    </source>
</reference>
<accession>A0A495J9F0</accession>
<organism evidence="1 2">
    <name type="scientific">Mucilaginibacter gracilis</name>
    <dbReference type="NCBI Taxonomy" id="423350"/>
    <lineage>
        <taxon>Bacteria</taxon>
        <taxon>Pseudomonadati</taxon>
        <taxon>Bacteroidota</taxon>
        <taxon>Sphingobacteriia</taxon>
        <taxon>Sphingobacteriales</taxon>
        <taxon>Sphingobacteriaceae</taxon>
        <taxon>Mucilaginibacter</taxon>
    </lineage>
</organism>
<dbReference type="OrthoDB" id="9791543at2"/>
<dbReference type="EMBL" id="RBKU01000001">
    <property type="protein sequence ID" value="RKR85640.1"/>
    <property type="molecule type" value="Genomic_DNA"/>
</dbReference>